<dbReference type="CDD" id="cd00851">
    <property type="entry name" value="MTH1175"/>
    <property type="match status" value="1"/>
</dbReference>
<reference evidence="2 3" key="2">
    <citation type="journal article" date="2012" name="BMC Genomics">
        <title>The genome of Pelobacter carbinolicus reveals surprising metabolic capabilities and physiological features.</title>
        <authorList>
            <person name="Aklujkar M."/>
            <person name="Haveman S.A."/>
            <person name="Didonato R.Jr."/>
            <person name="Chertkov O."/>
            <person name="Han C.S."/>
            <person name="Land M.L."/>
            <person name="Brown P."/>
            <person name="Lovley D.R."/>
        </authorList>
    </citation>
    <scope>NUCLEOTIDE SEQUENCE [LARGE SCALE GENOMIC DNA]</scope>
    <source>
        <strain evidence="3">DSM 2380 / NBRC 103641 / GraBd1</strain>
    </source>
</reference>
<dbReference type="OrthoDB" id="9807451at2"/>
<protein>
    <submittedName>
        <fullName evidence="2">Nitrogenase molybdenum-iron cofactor biosynthesis protein NifB/NifX-related protein</fullName>
    </submittedName>
</protein>
<name>Q3A6J9_SYNC1</name>
<dbReference type="Gene3D" id="3.30.420.130">
    <property type="entry name" value="Dinitrogenase iron-molybdenum cofactor biosynthesis domain"/>
    <property type="match status" value="1"/>
</dbReference>
<evidence type="ECO:0000313" key="3">
    <source>
        <dbReference type="Proteomes" id="UP000002534"/>
    </source>
</evidence>
<keyword evidence="3" id="KW-1185">Reference proteome</keyword>
<dbReference type="InterPro" id="IPR003731">
    <property type="entry name" value="Di-Nase_FeMo-co_biosynth"/>
</dbReference>
<dbReference type="Pfam" id="PF02579">
    <property type="entry name" value="Nitro_FeMo-Co"/>
    <property type="match status" value="1"/>
</dbReference>
<evidence type="ECO:0000313" key="2">
    <source>
        <dbReference type="EMBL" id="ABA88008.1"/>
    </source>
</evidence>
<proteinExistence type="predicted"/>
<evidence type="ECO:0000259" key="1">
    <source>
        <dbReference type="Pfam" id="PF02579"/>
    </source>
</evidence>
<dbReference type="RefSeq" id="WP_011340451.1">
    <property type="nucleotide sequence ID" value="NC_007498.2"/>
</dbReference>
<dbReference type="PANTHER" id="PTHR42983">
    <property type="entry name" value="DINITROGENASE IRON-MOLYBDENUM COFACTOR PROTEIN-RELATED"/>
    <property type="match status" value="1"/>
</dbReference>
<dbReference type="PANTHER" id="PTHR42983:SF1">
    <property type="entry name" value="IRON-MOLYBDENUM PROTEIN"/>
    <property type="match status" value="1"/>
</dbReference>
<dbReference type="SUPFAM" id="SSF53146">
    <property type="entry name" value="Nitrogenase accessory factor-like"/>
    <property type="match status" value="1"/>
</dbReference>
<dbReference type="HOGENOM" id="CLU_104194_0_0_7"/>
<dbReference type="KEGG" id="pca:Pcar_0749"/>
<gene>
    <name evidence="2" type="ordered locus">Pcar_0749</name>
</gene>
<dbReference type="Proteomes" id="UP000002534">
    <property type="component" value="Chromosome"/>
</dbReference>
<organism evidence="2 3">
    <name type="scientific">Syntrophotalea carbinolica (strain DSM 2380 / NBRC 103641 / GraBd1)</name>
    <name type="common">Pelobacter carbinolicus</name>
    <dbReference type="NCBI Taxonomy" id="338963"/>
    <lineage>
        <taxon>Bacteria</taxon>
        <taxon>Pseudomonadati</taxon>
        <taxon>Thermodesulfobacteriota</taxon>
        <taxon>Desulfuromonadia</taxon>
        <taxon>Desulfuromonadales</taxon>
        <taxon>Syntrophotaleaceae</taxon>
        <taxon>Syntrophotalea</taxon>
    </lineage>
</organism>
<reference evidence="3" key="1">
    <citation type="submission" date="2005-10" db="EMBL/GenBank/DDBJ databases">
        <title>Complete sequence of Pelobacter carbinolicus DSM 2380.</title>
        <authorList>
            <person name="Copeland A."/>
            <person name="Lucas S."/>
            <person name="Lapidus A."/>
            <person name="Barry K."/>
            <person name="Detter J.C."/>
            <person name="Glavina T."/>
            <person name="Hammon N."/>
            <person name="Israni S."/>
            <person name="Pitluck S."/>
            <person name="Chertkov O."/>
            <person name="Schmutz J."/>
            <person name="Larimer F."/>
            <person name="Land M."/>
            <person name="Kyrpides N."/>
            <person name="Ivanova N."/>
            <person name="Richardson P."/>
        </authorList>
    </citation>
    <scope>NUCLEOTIDE SEQUENCE [LARGE SCALE GENOMIC DNA]</scope>
    <source>
        <strain evidence="3">DSM 2380 / NBRC 103641 / GraBd1</strain>
    </source>
</reference>
<dbReference type="InterPro" id="IPR033913">
    <property type="entry name" value="MTH1175_dom"/>
</dbReference>
<dbReference type="STRING" id="338963.Pcar_0749"/>
<accession>Q3A6J9</accession>
<dbReference type="AlphaFoldDB" id="Q3A6J9"/>
<sequence length="119" mass="12316">MKIAITAQGNTPDSAVDPRFGRAAWLLIHDDSNDAWECIDNAAGRDTAHGAGIQAAQKVADQQAETLLTGAIGPKAFASLQAAKIRIFHGAKGTALEALEAFKAGQLKEASEMDATGGV</sequence>
<feature type="domain" description="Dinitrogenase iron-molybdenum cofactor biosynthesis" evidence="1">
    <location>
        <begin position="13"/>
        <end position="103"/>
    </location>
</feature>
<dbReference type="eggNOG" id="COG1433">
    <property type="taxonomic scope" value="Bacteria"/>
</dbReference>
<dbReference type="InterPro" id="IPR036105">
    <property type="entry name" value="DiNase_FeMo-co_biosyn_sf"/>
</dbReference>
<dbReference type="EMBL" id="CP000142">
    <property type="protein sequence ID" value="ABA88008.1"/>
    <property type="molecule type" value="Genomic_DNA"/>
</dbReference>